<dbReference type="GO" id="GO:0022857">
    <property type="term" value="F:transmembrane transporter activity"/>
    <property type="evidence" value="ECO:0007669"/>
    <property type="project" value="InterPro"/>
</dbReference>
<comment type="subcellular location">
    <subcellularLocation>
        <location evidence="1">Membrane</location>
        <topology evidence="1">Multi-pass membrane protein</topology>
    </subcellularLocation>
</comment>
<dbReference type="AlphaFoldDB" id="A0A8H7PHR5"/>
<comment type="caution">
    <text evidence="8">The sequence shown here is derived from an EMBL/GenBank/DDBJ whole genome shotgun (WGS) entry which is preliminary data.</text>
</comment>
<feature type="transmembrane region" description="Helical" evidence="7">
    <location>
        <begin position="414"/>
        <end position="439"/>
    </location>
</feature>
<feature type="transmembrane region" description="Helical" evidence="7">
    <location>
        <begin position="179"/>
        <end position="197"/>
    </location>
</feature>
<reference evidence="8" key="1">
    <citation type="submission" date="2020-12" db="EMBL/GenBank/DDBJ databases">
        <title>Metabolic potential, ecology and presence of endohyphal bacteria is reflected in genomic diversity of Mucoromycotina.</title>
        <authorList>
            <person name="Muszewska A."/>
            <person name="Okrasinska A."/>
            <person name="Steczkiewicz K."/>
            <person name="Drgas O."/>
            <person name="Orlowska M."/>
            <person name="Perlinska-Lenart U."/>
            <person name="Aleksandrzak-Piekarczyk T."/>
            <person name="Szatraj K."/>
            <person name="Zielenkiewicz U."/>
            <person name="Pilsyk S."/>
            <person name="Malc E."/>
            <person name="Mieczkowski P."/>
            <person name="Kruszewska J.S."/>
            <person name="Biernat P."/>
            <person name="Pawlowska J."/>
        </authorList>
    </citation>
    <scope>NUCLEOTIDE SEQUENCE</scope>
    <source>
        <strain evidence="8">WA0000067209</strain>
    </source>
</reference>
<evidence type="ECO:0000256" key="1">
    <source>
        <dbReference type="ARBA" id="ARBA00004141"/>
    </source>
</evidence>
<keyword evidence="3 7" id="KW-0812">Transmembrane</keyword>
<feature type="transmembrane region" description="Helical" evidence="7">
    <location>
        <begin position="460"/>
        <end position="479"/>
    </location>
</feature>
<evidence type="ECO:0000256" key="3">
    <source>
        <dbReference type="ARBA" id="ARBA00022692"/>
    </source>
</evidence>
<dbReference type="Proteomes" id="UP000654370">
    <property type="component" value="Unassembled WGS sequence"/>
</dbReference>
<name>A0A8H7PHR5_MORIS</name>
<dbReference type="PANTHER" id="PTHR45649:SF26">
    <property type="entry name" value="OS04G0435100 PROTEIN"/>
    <property type="match status" value="1"/>
</dbReference>
<keyword evidence="2" id="KW-0813">Transport</keyword>
<dbReference type="PIRSF" id="PIRSF006060">
    <property type="entry name" value="AA_transporter"/>
    <property type="match status" value="1"/>
</dbReference>
<feature type="transmembrane region" description="Helical" evidence="7">
    <location>
        <begin position="250"/>
        <end position="268"/>
    </location>
</feature>
<protein>
    <submittedName>
        <fullName evidence="8">Uncharacterized protein</fullName>
    </submittedName>
</protein>
<evidence type="ECO:0000256" key="7">
    <source>
        <dbReference type="SAM" id="Phobius"/>
    </source>
</evidence>
<dbReference type="Pfam" id="PF13520">
    <property type="entry name" value="AA_permease_2"/>
    <property type="match status" value="1"/>
</dbReference>
<dbReference type="OrthoDB" id="3257095at2759"/>
<proteinExistence type="predicted"/>
<feature type="transmembrane region" description="Helical" evidence="7">
    <location>
        <begin position="289"/>
        <end position="311"/>
    </location>
</feature>
<feature type="transmembrane region" description="Helical" evidence="7">
    <location>
        <begin position="56"/>
        <end position="77"/>
    </location>
</feature>
<feature type="transmembrane region" description="Helical" evidence="7">
    <location>
        <begin position="485"/>
        <end position="506"/>
    </location>
</feature>
<evidence type="ECO:0000256" key="4">
    <source>
        <dbReference type="ARBA" id="ARBA00022989"/>
    </source>
</evidence>
<dbReference type="Gene3D" id="1.20.1740.10">
    <property type="entry name" value="Amino acid/polyamine transporter I"/>
    <property type="match status" value="1"/>
</dbReference>
<feature type="region of interest" description="Disordered" evidence="6">
    <location>
        <begin position="1"/>
        <end position="23"/>
    </location>
</feature>
<dbReference type="PANTHER" id="PTHR45649">
    <property type="entry name" value="AMINO-ACID PERMEASE BAT1"/>
    <property type="match status" value="1"/>
</dbReference>
<dbReference type="EMBL" id="JAEPQZ010000013">
    <property type="protein sequence ID" value="KAG2174227.1"/>
    <property type="molecule type" value="Genomic_DNA"/>
</dbReference>
<dbReference type="InterPro" id="IPR002293">
    <property type="entry name" value="AA/rel_permease1"/>
</dbReference>
<evidence type="ECO:0000313" key="8">
    <source>
        <dbReference type="EMBL" id="KAG2174227.1"/>
    </source>
</evidence>
<keyword evidence="4 7" id="KW-1133">Transmembrane helix</keyword>
<keyword evidence="5 7" id="KW-0472">Membrane</keyword>
<organism evidence="8 9">
    <name type="scientific">Mortierella isabellina</name>
    <name type="common">Filamentous fungus</name>
    <name type="synonym">Umbelopsis isabellina</name>
    <dbReference type="NCBI Taxonomy" id="91625"/>
    <lineage>
        <taxon>Eukaryota</taxon>
        <taxon>Fungi</taxon>
        <taxon>Fungi incertae sedis</taxon>
        <taxon>Mucoromycota</taxon>
        <taxon>Mucoromycotina</taxon>
        <taxon>Umbelopsidomycetes</taxon>
        <taxon>Umbelopsidales</taxon>
        <taxon>Umbelopsidaceae</taxon>
        <taxon>Umbelopsis</taxon>
    </lineage>
</organism>
<keyword evidence="9" id="KW-1185">Reference proteome</keyword>
<feature type="transmembrane region" description="Helical" evidence="7">
    <location>
        <begin position="209"/>
        <end position="230"/>
    </location>
</feature>
<accession>A0A8H7PHR5</accession>
<gene>
    <name evidence="8" type="ORF">INT43_004248</name>
</gene>
<feature type="transmembrane region" description="Helical" evidence="7">
    <location>
        <begin position="389"/>
        <end position="408"/>
    </location>
</feature>
<evidence type="ECO:0000256" key="6">
    <source>
        <dbReference type="SAM" id="MobiDB-lite"/>
    </source>
</evidence>
<evidence type="ECO:0000256" key="5">
    <source>
        <dbReference type="ARBA" id="ARBA00023136"/>
    </source>
</evidence>
<dbReference type="GO" id="GO:0016020">
    <property type="term" value="C:membrane"/>
    <property type="evidence" value="ECO:0007669"/>
    <property type="project" value="UniProtKB-SubCell"/>
</dbReference>
<feature type="transmembrane region" description="Helical" evidence="7">
    <location>
        <begin position="134"/>
        <end position="159"/>
    </location>
</feature>
<feature type="transmembrane region" description="Helical" evidence="7">
    <location>
        <begin position="337"/>
        <end position="368"/>
    </location>
</feature>
<evidence type="ECO:0000313" key="9">
    <source>
        <dbReference type="Proteomes" id="UP000654370"/>
    </source>
</evidence>
<feature type="transmembrane region" description="Helical" evidence="7">
    <location>
        <begin position="89"/>
        <end position="122"/>
    </location>
</feature>
<sequence>MSDKGKTEVSEQEKSNEMATETPNVMHIESNQLDYDAQRLHDLGYKQEFSRSLDMFVQFGFAFSTMAVLPSWSVGFGPALNSGGPTTLVFGWIVVATFVSLIGLGMAEIVSAMPTAGGVYYWCFKLSNEKYGPFAAWMAGYTYLIGLLAVNMTLAYGGAQFVIGMVGIGTGNFAQPEGAYVGIYVGLLLLAGAVNLLGTKVTGIINKFIVLWALIGTAIIVIAMPVMAPTHQSAKWVFTEFINNTGYQNSGNVFLLGMLQAGWTLIGYETSAQIVEETHRADVAAPRGIIVSILGAWIQGLVLIVAVLFSIQDVDTIASATVPIAELFQSTTNNPHLAIFFLFILLGAQLGSLFNSILACGHLIWAMARDGCLPYSKFFYKLSKGSHTPVRAIMLQLVICIVIIMPSFATTVFWQAILSAAVIAVNISYGLPFLCRLLFTRNVPLDGPFRLGKFSIPLNIISLAWITFFAVILCFPSVSPVDAQTMNYASLMIGAVLLFALFFWFVSGRHFYKGPMQNADH</sequence>
<feature type="compositionally biased region" description="Basic and acidic residues" evidence="6">
    <location>
        <begin position="1"/>
        <end position="16"/>
    </location>
</feature>
<evidence type="ECO:0000256" key="2">
    <source>
        <dbReference type="ARBA" id="ARBA00022448"/>
    </source>
</evidence>